<keyword evidence="1" id="KW-1133">Transmembrane helix</keyword>
<dbReference type="AlphaFoldDB" id="A0A8J5XTY1"/>
<dbReference type="Proteomes" id="UP000751190">
    <property type="component" value="Unassembled WGS sequence"/>
</dbReference>
<dbReference type="EMBL" id="JAGTXO010000004">
    <property type="protein sequence ID" value="KAG8468347.1"/>
    <property type="molecule type" value="Genomic_DNA"/>
</dbReference>
<accession>A0A8J5XTY1</accession>
<evidence type="ECO:0000313" key="3">
    <source>
        <dbReference type="Proteomes" id="UP000751190"/>
    </source>
</evidence>
<evidence type="ECO:0000313" key="2">
    <source>
        <dbReference type="EMBL" id="KAG8468347.1"/>
    </source>
</evidence>
<keyword evidence="3" id="KW-1185">Reference proteome</keyword>
<reference evidence="2" key="1">
    <citation type="submission" date="2021-05" db="EMBL/GenBank/DDBJ databases">
        <title>The genome of the haptophyte Pavlova lutheri (Diacronema luteri, Pavlovales) - a model for lipid biosynthesis in eukaryotic algae.</title>
        <authorList>
            <person name="Hulatt C.J."/>
            <person name="Posewitz M.C."/>
        </authorList>
    </citation>
    <scope>NUCLEOTIDE SEQUENCE</scope>
    <source>
        <strain evidence="2">NIVA-4/92</strain>
    </source>
</reference>
<keyword evidence="1" id="KW-0812">Transmembrane</keyword>
<protein>
    <submittedName>
        <fullName evidence="2">Uncharacterized protein</fullName>
    </submittedName>
</protein>
<gene>
    <name evidence="2" type="ORF">KFE25_013430</name>
</gene>
<evidence type="ECO:0000256" key="1">
    <source>
        <dbReference type="SAM" id="Phobius"/>
    </source>
</evidence>
<keyword evidence="1" id="KW-0472">Membrane</keyword>
<feature type="transmembrane region" description="Helical" evidence="1">
    <location>
        <begin position="20"/>
        <end position="44"/>
    </location>
</feature>
<comment type="caution">
    <text evidence="2">The sequence shown here is derived from an EMBL/GenBank/DDBJ whole genome shotgun (WGS) entry which is preliminary data.</text>
</comment>
<proteinExistence type="predicted"/>
<name>A0A8J5XTY1_DIALT</name>
<sequence>MVYGGGDADGGDADGRGWRQAVVVVSLMCATLGVLLGAFAVRLLGAAGTEQARVAAHAPWPATPMQPRAVVNHTTLSRLTSASALDEPASVRVPIDGHVVELLIEGGACLALCADGQVFAWPLHDHLSGPPSASRRGSASAHASFSSRWRSCGGPPAHGALAAPSVVPKSFSAAASFRSALSGCTADVHHAARSMPALMAACAPAPPASPPSGRVEHAGGSRAPPAIVGAPSSAWAASCSTPECARHPLSDPPSALSAQWCALSAQSPLGTSAPAFDCVADESRAQGMAAALAGARSALGCASRCEAAPSSFAASGVQASVTVSQHAAVMANVARRSHGPQFGEAAHAPGVAASAPSGALDLLPPPL</sequence>
<organism evidence="2 3">
    <name type="scientific">Diacronema lutheri</name>
    <name type="common">Unicellular marine alga</name>
    <name type="synonym">Monochrysis lutheri</name>
    <dbReference type="NCBI Taxonomy" id="2081491"/>
    <lineage>
        <taxon>Eukaryota</taxon>
        <taxon>Haptista</taxon>
        <taxon>Haptophyta</taxon>
        <taxon>Pavlovophyceae</taxon>
        <taxon>Pavlovales</taxon>
        <taxon>Pavlovaceae</taxon>
        <taxon>Diacronema</taxon>
    </lineage>
</organism>